<organism evidence="3 4">
    <name type="scientific">Gordonia rubripertincta</name>
    <name type="common">Rhodococcus corallinus</name>
    <dbReference type="NCBI Taxonomy" id="36822"/>
    <lineage>
        <taxon>Bacteria</taxon>
        <taxon>Bacillati</taxon>
        <taxon>Actinomycetota</taxon>
        <taxon>Actinomycetes</taxon>
        <taxon>Mycobacteriales</taxon>
        <taxon>Gordoniaceae</taxon>
        <taxon>Gordonia</taxon>
    </lineage>
</organism>
<evidence type="ECO:0000313" key="4">
    <source>
        <dbReference type="Proteomes" id="UP001067235"/>
    </source>
</evidence>
<accession>A0ABT4N094</accession>
<feature type="transmembrane region" description="Helical" evidence="2">
    <location>
        <begin position="154"/>
        <end position="172"/>
    </location>
</feature>
<evidence type="ECO:0000313" key="3">
    <source>
        <dbReference type="EMBL" id="MCZ4551881.1"/>
    </source>
</evidence>
<name>A0ABT4N094_GORRU</name>
<keyword evidence="2" id="KW-1133">Transmembrane helix</keyword>
<evidence type="ECO:0008006" key="5">
    <source>
        <dbReference type="Google" id="ProtNLM"/>
    </source>
</evidence>
<comment type="caution">
    <text evidence="3">The sequence shown here is derived from an EMBL/GenBank/DDBJ whole genome shotgun (WGS) entry which is preliminary data.</text>
</comment>
<dbReference type="EMBL" id="JAPWIE010000005">
    <property type="protein sequence ID" value="MCZ4551881.1"/>
    <property type="molecule type" value="Genomic_DNA"/>
</dbReference>
<feature type="transmembrane region" description="Helical" evidence="2">
    <location>
        <begin position="46"/>
        <end position="66"/>
    </location>
</feature>
<protein>
    <recommendedName>
        <fullName evidence="5">ATP-binding protein</fullName>
    </recommendedName>
</protein>
<evidence type="ECO:0000256" key="1">
    <source>
        <dbReference type="SAM" id="MobiDB-lite"/>
    </source>
</evidence>
<feature type="transmembrane region" description="Helical" evidence="2">
    <location>
        <begin position="20"/>
        <end position="40"/>
    </location>
</feature>
<feature type="transmembrane region" description="Helical" evidence="2">
    <location>
        <begin position="126"/>
        <end position="142"/>
    </location>
</feature>
<reference evidence="3" key="1">
    <citation type="submission" date="2022-12" db="EMBL/GenBank/DDBJ databases">
        <authorList>
            <person name="Krivoruchko A.V."/>
            <person name="Elkin A."/>
        </authorList>
    </citation>
    <scope>NUCLEOTIDE SEQUENCE</scope>
    <source>
        <strain evidence="3">IEGM 1388</strain>
    </source>
</reference>
<feature type="compositionally biased region" description="Basic and acidic residues" evidence="1">
    <location>
        <begin position="339"/>
        <end position="349"/>
    </location>
</feature>
<feature type="region of interest" description="Disordered" evidence="1">
    <location>
        <begin position="339"/>
        <end position="380"/>
    </location>
</feature>
<keyword evidence="2" id="KW-0472">Membrane</keyword>
<sequence length="380" mass="40724">MTSFSDPADVRDILGLRTLATRVIIGAVVVAMALGAALSVDGISPRWPVVIVVLIMAAATIALVAVPHDPLPLAPAILMAMAPPVSAAILLSVVPVPLTTSNQVWISGYATLIYVFMCLRGRILPAWLSVAASAGVHAWWAAATDQGLWAGAQVPLYNAGALLPVTLIALAIRKTTRTILLFRAQARQRAADASMITAAAQERNARLAELDELARPLLMRIATGVPLTATERQDCELLEGHLRDQLRAAALVSPETAAAAREARARGVEVTMIDDGGLDGAYEEMRTWVRVVVTAALHDARDGHVRVRVLPAGRDHVVTVYRSGSSGTERIRIEKKGLVERHSDAEHPGRNTPHLFLRANHDPGTGVTTRDVYQRSDPEV</sequence>
<feature type="transmembrane region" description="Helical" evidence="2">
    <location>
        <begin position="73"/>
        <end position="96"/>
    </location>
</feature>
<dbReference type="RefSeq" id="WP_301572764.1">
    <property type="nucleotide sequence ID" value="NZ_JAPWIE010000005.1"/>
</dbReference>
<evidence type="ECO:0000256" key="2">
    <source>
        <dbReference type="SAM" id="Phobius"/>
    </source>
</evidence>
<keyword evidence="4" id="KW-1185">Reference proteome</keyword>
<keyword evidence="2" id="KW-0812">Transmembrane</keyword>
<gene>
    <name evidence="3" type="ORF">O4213_17960</name>
</gene>
<dbReference type="Proteomes" id="UP001067235">
    <property type="component" value="Unassembled WGS sequence"/>
</dbReference>
<proteinExistence type="predicted"/>